<evidence type="ECO:0000313" key="16">
    <source>
        <dbReference type="EMBL" id="RKF20658.1"/>
    </source>
</evidence>
<feature type="domain" description="TonB-dependent receptor-like beta-barrel" evidence="14">
    <location>
        <begin position="233"/>
        <end position="633"/>
    </location>
</feature>
<comment type="subcellular location">
    <subcellularLocation>
        <location evidence="1 10">Cell outer membrane</location>
        <topology evidence="1 10">Multi-pass membrane protein</topology>
    </subcellularLocation>
</comment>
<dbReference type="Pfam" id="PF00593">
    <property type="entry name" value="TonB_dep_Rec_b-barrel"/>
    <property type="match status" value="1"/>
</dbReference>
<dbReference type="Pfam" id="PF07715">
    <property type="entry name" value="Plug"/>
    <property type="match status" value="1"/>
</dbReference>
<dbReference type="InterPro" id="IPR010917">
    <property type="entry name" value="TonB_rcpt_CS"/>
</dbReference>
<dbReference type="Gene3D" id="2.170.130.10">
    <property type="entry name" value="TonB-dependent receptor, plug domain"/>
    <property type="match status" value="1"/>
</dbReference>
<dbReference type="OrthoDB" id="7374174at2"/>
<dbReference type="PROSITE" id="PS01156">
    <property type="entry name" value="TONB_DEPENDENT_REC_2"/>
    <property type="match status" value="1"/>
</dbReference>
<organism evidence="16 17">
    <name type="scientific">Altericroceibacterium spongiae</name>
    <dbReference type="NCBI Taxonomy" id="2320269"/>
    <lineage>
        <taxon>Bacteria</taxon>
        <taxon>Pseudomonadati</taxon>
        <taxon>Pseudomonadota</taxon>
        <taxon>Alphaproteobacteria</taxon>
        <taxon>Sphingomonadales</taxon>
        <taxon>Erythrobacteraceae</taxon>
        <taxon>Altericroceibacterium</taxon>
    </lineage>
</organism>
<evidence type="ECO:0000256" key="5">
    <source>
        <dbReference type="ARBA" id="ARBA00022729"/>
    </source>
</evidence>
<evidence type="ECO:0000256" key="1">
    <source>
        <dbReference type="ARBA" id="ARBA00004571"/>
    </source>
</evidence>
<evidence type="ECO:0000259" key="14">
    <source>
        <dbReference type="Pfam" id="PF00593"/>
    </source>
</evidence>
<evidence type="ECO:0000256" key="4">
    <source>
        <dbReference type="ARBA" id="ARBA00022692"/>
    </source>
</evidence>
<dbReference type="GO" id="GO:0015344">
    <property type="term" value="F:siderophore uptake transmembrane transporter activity"/>
    <property type="evidence" value="ECO:0007669"/>
    <property type="project" value="TreeGrafter"/>
</dbReference>
<proteinExistence type="inferred from homology"/>
<dbReference type="GO" id="GO:0009279">
    <property type="term" value="C:cell outer membrane"/>
    <property type="evidence" value="ECO:0007669"/>
    <property type="project" value="UniProtKB-SubCell"/>
</dbReference>
<dbReference type="PANTHER" id="PTHR30069:SF29">
    <property type="entry name" value="HEMOGLOBIN AND HEMOGLOBIN-HAPTOGLOBIN-BINDING PROTEIN 1-RELATED"/>
    <property type="match status" value="1"/>
</dbReference>
<evidence type="ECO:0000256" key="6">
    <source>
        <dbReference type="ARBA" id="ARBA00023077"/>
    </source>
</evidence>
<keyword evidence="6 12" id="KW-0798">TonB box</keyword>
<sequence length="678" mass="73489">MISLRRLIALLLLGGGIFPASVAMASDAVVDNIPDDRDIIVTGNGLPETPATPAYDTQRIDRETILTSSSGRIEDVLSSVAGFQQFRRSDSRSSNPSAQGVTLRSLGGNATSRALMMLDGVPLSDPFFGYIPFSAIVPERLENIRVTRGGGSGPFGSGALAGTIELESADPSELGLVNASALGNNRGETELSGSVAPTVGDGFAVVSGRWDRGKGFYTSPGDQRVPASARAAFDSWSFSGRLVQPLGRDFEIQFRGLAYNDERTLRFDGADSSTEGQDISIRLVGRGSWQVDALAYAQWRNFTNIVISSSTYSKVLDQKDTPSTGLGGKLEIRPPLGEDHILRFGIDYRRSKGDLSEDRYSSYSGALTGRRFAGGKNTDLGLFVENDWTIGRLILTGGIRADRWQIAGGYFLETDENGELLGDNRYLTRSGWDVSYRMGAMLHTGKALTIRAAAYSGLRLPTLNELYRPFTVYPVVTRANADLKNERLHGVDIGLDWQPVSAVTVSLTAFDNKVKNAVANVTLAENLRQRRNLDAIDARGLELGAKVKLGTLSFTSSLSYTDAKVDSSGDAVALDDNRPPQTPRWAGSATLAWAPFKDARLSMTLRHIGRQFEDDQETTILPSATTLDLFAQLPVFGNVSVIARTENLFDEEIVTRNQAGSIDLGVPRTVWLGIRYGF</sequence>
<dbReference type="PROSITE" id="PS52016">
    <property type="entry name" value="TONB_DEPENDENT_REC_3"/>
    <property type="match status" value="1"/>
</dbReference>
<name>A0A420EJ14_9SPHN</name>
<dbReference type="Proteomes" id="UP000284395">
    <property type="component" value="Unassembled WGS sequence"/>
</dbReference>
<dbReference type="PANTHER" id="PTHR30069">
    <property type="entry name" value="TONB-DEPENDENT OUTER MEMBRANE RECEPTOR"/>
    <property type="match status" value="1"/>
</dbReference>
<evidence type="ECO:0000256" key="3">
    <source>
        <dbReference type="ARBA" id="ARBA00022452"/>
    </source>
</evidence>
<evidence type="ECO:0000256" key="12">
    <source>
        <dbReference type="RuleBase" id="RU003357"/>
    </source>
</evidence>
<keyword evidence="5 13" id="KW-0732">Signal</keyword>
<dbReference type="Gene3D" id="2.40.170.20">
    <property type="entry name" value="TonB-dependent receptor, beta-barrel domain"/>
    <property type="match status" value="1"/>
</dbReference>
<evidence type="ECO:0000256" key="8">
    <source>
        <dbReference type="ARBA" id="ARBA00023170"/>
    </source>
</evidence>
<feature type="chain" id="PRO_5019322846" evidence="13">
    <location>
        <begin position="26"/>
        <end position="678"/>
    </location>
</feature>
<comment type="similarity">
    <text evidence="10 12">Belongs to the TonB-dependent receptor family.</text>
</comment>
<reference evidence="16 17" key="1">
    <citation type="submission" date="2018-09" db="EMBL/GenBank/DDBJ databases">
        <title>Altererythrobacter spongiae sp. nov., isolated from a marine sponge.</title>
        <authorList>
            <person name="Zhuang L."/>
            <person name="Luo L."/>
        </authorList>
    </citation>
    <scope>NUCLEOTIDE SEQUENCE [LARGE SCALE GENOMIC DNA]</scope>
    <source>
        <strain evidence="16 17">HN-Y73</strain>
    </source>
</reference>
<dbReference type="InterPro" id="IPR012910">
    <property type="entry name" value="Plug_dom"/>
</dbReference>
<dbReference type="InterPro" id="IPR036942">
    <property type="entry name" value="Beta-barrel_TonB_sf"/>
</dbReference>
<dbReference type="InterPro" id="IPR000531">
    <property type="entry name" value="Beta-barrel_TonB"/>
</dbReference>
<dbReference type="InterPro" id="IPR037066">
    <property type="entry name" value="Plug_dom_sf"/>
</dbReference>
<keyword evidence="7 10" id="KW-0472">Membrane</keyword>
<feature type="signal peptide" evidence="13">
    <location>
        <begin position="1"/>
        <end position="25"/>
    </location>
</feature>
<keyword evidence="2 10" id="KW-0813">Transport</keyword>
<evidence type="ECO:0000256" key="10">
    <source>
        <dbReference type="PROSITE-ProRule" id="PRU01360"/>
    </source>
</evidence>
<evidence type="ECO:0000256" key="13">
    <source>
        <dbReference type="SAM" id="SignalP"/>
    </source>
</evidence>
<evidence type="ECO:0000313" key="17">
    <source>
        <dbReference type="Proteomes" id="UP000284395"/>
    </source>
</evidence>
<feature type="short sequence motif" description="TonB C-terminal box" evidence="11">
    <location>
        <begin position="661"/>
        <end position="678"/>
    </location>
</feature>
<accession>A0A420EJ14</accession>
<keyword evidence="4 10" id="KW-0812">Transmembrane</keyword>
<keyword evidence="17" id="KW-1185">Reference proteome</keyword>
<dbReference type="EMBL" id="RAPF01000005">
    <property type="protein sequence ID" value="RKF20658.1"/>
    <property type="molecule type" value="Genomic_DNA"/>
</dbReference>
<evidence type="ECO:0000256" key="9">
    <source>
        <dbReference type="ARBA" id="ARBA00023237"/>
    </source>
</evidence>
<dbReference type="AlphaFoldDB" id="A0A420EJ14"/>
<keyword evidence="3 10" id="KW-1134">Transmembrane beta strand</keyword>
<keyword evidence="8 16" id="KW-0675">Receptor</keyword>
<evidence type="ECO:0000256" key="2">
    <source>
        <dbReference type="ARBA" id="ARBA00022448"/>
    </source>
</evidence>
<dbReference type="SUPFAM" id="SSF56935">
    <property type="entry name" value="Porins"/>
    <property type="match status" value="1"/>
</dbReference>
<evidence type="ECO:0000259" key="15">
    <source>
        <dbReference type="Pfam" id="PF07715"/>
    </source>
</evidence>
<evidence type="ECO:0000256" key="7">
    <source>
        <dbReference type="ARBA" id="ARBA00023136"/>
    </source>
</evidence>
<protein>
    <submittedName>
        <fullName evidence="16">TonB-dependent receptor</fullName>
    </submittedName>
</protein>
<gene>
    <name evidence="16" type="ORF">D6851_11030</name>
</gene>
<dbReference type="InterPro" id="IPR039426">
    <property type="entry name" value="TonB-dep_rcpt-like"/>
</dbReference>
<dbReference type="GO" id="GO:0044718">
    <property type="term" value="P:siderophore transmembrane transport"/>
    <property type="evidence" value="ECO:0007669"/>
    <property type="project" value="TreeGrafter"/>
</dbReference>
<evidence type="ECO:0000256" key="11">
    <source>
        <dbReference type="PROSITE-ProRule" id="PRU10144"/>
    </source>
</evidence>
<feature type="domain" description="TonB-dependent receptor plug" evidence="15">
    <location>
        <begin position="56"/>
        <end position="163"/>
    </location>
</feature>
<comment type="caution">
    <text evidence="16">The sequence shown here is derived from an EMBL/GenBank/DDBJ whole genome shotgun (WGS) entry which is preliminary data.</text>
</comment>
<keyword evidence="9 10" id="KW-0998">Cell outer membrane</keyword>